<proteinExistence type="predicted"/>
<comment type="caution">
    <text evidence="1">The sequence shown here is derived from an EMBL/GenBank/DDBJ whole genome shotgun (WGS) entry which is preliminary data.</text>
</comment>
<accession>A0ABV9HT71</accession>
<gene>
    <name evidence="1" type="ORF">ACFO6V_28240</name>
</gene>
<evidence type="ECO:0000313" key="2">
    <source>
        <dbReference type="Proteomes" id="UP001596011"/>
    </source>
</evidence>
<dbReference type="Proteomes" id="UP001596011">
    <property type="component" value="Unassembled WGS sequence"/>
</dbReference>
<dbReference type="RefSeq" id="WP_377142532.1">
    <property type="nucleotide sequence ID" value="NZ_JBHSFI010000012.1"/>
</dbReference>
<dbReference type="EMBL" id="JBHSFI010000012">
    <property type="protein sequence ID" value="MFC4632165.1"/>
    <property type="molecule type" value="Genomic_DNA"/>
</dbReference>
<dbReference type="InterPro" id="IPR046275">
    <property type="entry name" value="DUF6308"/>
</dbReference>
<organism evidence="1 2">
    <name type="scientific">Promicromonospora alba</name>
    <dbReference type="NCBI Taxonomy" id="1616110"/>
    <lineage>
        <taxon>Bacteria</taxon>
        <taxon>Bacillati</taxon>
        <taxon>Actinomycetota</taxon>
        <taxon>Actinomycetes</taxon>
        <taxon>Micrococcales</taxon>
        <taxon>Promicromonosporaceae</taxon>
        <taxon>Promicromonospora</taxon>
    </lineage>
</organism>
<evidence type="ECO:0000313" key="1">
    <source>
        <dbReference type="EMBL" id="MFC4632165.1"/>
    </source>
</evidence>
<reference evidence="2" key="1">
    <citation type="journal article" date="2019" name="Int. J. Syst. Evol. Microbiol.">
        <title>The Global Catalogue of Microorganisms (GCM) 10K type strain sequencing project: providing services to taxonomists for standard genome sequencing and annotation.</title>
        <authorList>
            <consortium name="The Broad Institute Genomics Platform"/>
            <consortium name="The Broad Institute Genome Sequencing Center for Infectious Disease"/>
            <person name="Wu L."/>
            <person name="Ma J."/>
        </authorList>
    </citation>
    <scope>NUCLEOTIDE SEQUENCE [LARGE SCALE GENOMIC DNA]</scope>
    <source>
        <strain evidence="2">CCUG 42722</strain>
    </source>
</reference>
<name>A0ABV9HT71_9MICO</name>
<protein>
    <submittedName>
        <fullName evidence="1">DUF6308 family protein</fullName>
    </submittedName>
</protein>
<sequence length="250" mass="26692">MTADSAGRTMPAILEPEFAPLAAELLRDYYTGTKSNGQPLFTGARFESLGGPWNDPANAGRFTAGDLLAVSCLSIDLPGAAAIRILETQTGPMGERLAAMPRLGVPLWEASDSEIGGDSAAAELWWLLRGGRDGIGRVTASKLMARKRADLIPVYDRVIGSALGLTSAEGHWETMRQLMLTSVDGVPLHQRLGTMAVDTGLAPLVTPLRVFDVLVWYAYNPNSTVRAGAQRLADELSESGALSQIWDARA</sequence>
<dbReference type="Pfam" id="PF19827">
    <property type="entry name" value="DUF6308"/>
    <property type="match status" value="1"/>
</dbReference>
<keyword evidence="2" id="KW-1185">Reference proteome</keyword>